<evidence type="ECO:0000313" key="2">
    <source>
        <dbReference type="EMBL" id="KAK9708374.1"/>
    </source>
</evidence>
<sequence length="422" mass="47924">MGVFKSMKVAWRNVLKDHYYRSGFKSVDKILFPSLLKKTIEAGCFSRANAIGGFSGARIYPLNKEKILEKAIESTVFDEAPKGDSNPVTDKPTSTRSCRLNTVSDTNTNTPVKTTQVAAKTSEIEDSEEASDSSLVLESDTLTETSLEDTEVENKENDAGNKDNSTKVTVGAWVLVKFKRRKDSDRLVHYIAGEYTFIAKSGKSTIDLVFTNNVGCDYISDLTVDNFFMPSPHLPVVLNLLAKQKSRGYHNQNAIKVHFKFIYNKDTEELFKKQLQFSNRIYCNSEEVDILSNNLILALKEAAYKCNMVKQNTAGSSKNGKRNPWFDDICVAMKKEWRKCYRVYKRTRSEETLSNYMKSRSEYLAMIKRKKNTYRLIGEVPIVYRANAALMTQLRESFSFVSSSEPQRKPYAKLVHTTSSLT</sequence>
<dbReference type="EMBL" id="JASPKY010000331">
    <property type="protein sequence ID" value="KAK9708374.1"/>
    <property type="molecule type" value="Genomic_DNA"/>
</dbReference>
<evidence type="ECO:0000313" key="3">
    <source>
        <dbReference type="Proteomes" id="UP001458880"/>
    </source>
</evidence>
<feature type="compositionally biased region" description="Polar residues" evidence="1">
    <location>
        <begin position="86"/>
        <end position="119"/>
    </location>
</feature>
<organism evidence="2 3">
    <name type="scientific">Popillia japonica</name>
    <name type="common">Japanese beetle</name>
    <dbReference type="NCBI Taxonomy" id="7064"/>
    <lineage>
        <taxon>Eukaryota</taxon>
        <taxon>Metazoa</taxon>
        <taxon>Ecdysozoa</taxon>
        <taxon>Arthropoda</taxon>
        <taxon>Hexapoda</taxon>
        <taxon>Insecta</taxon>
        <taxon>Pterygota</taxon>
        <taxon>Neoptera</taxon>
        <taxon>Endopterygota</taxon>
        <taxon>Coleoptera</taxon>
        <taxon>Polyphaga</taxon>
        <taxon>Scarabaeiformia</taxon>
        <taxon>Scarabaeidae</taxon>
        <taxon>Rutelinae</taxon>
        <taxon>Popillia</taxon>
    </lineage>
</organism>
<name>A0AAW1JVX9_POPJA</name>
<feature type="compositionally biased region" description="Low complexity" evidence="1">
    <location>
        <begin position="132"/>
        <end position="145"/>
    </location>
</feature>
<gene>
    <name evidence="2" type="ORF">QE152_g27250</name>
</gene>
<dbReference type="Proteomes" id="UP001458880">
    <property type="component" value="Unassembled WGS sequence"/>
</dbReference>
<evidence type="ECO:0000256" key="1">
    <source>
        <dbReference type="SAM" id="MobiDB-lite"/>
    </source>
</evidence>
<dbReference type="InterPro" id="IPR036691">
    <property type="entry name" value="Endo/exonu/phosph_ase_sf"/>
</dbReference>
<reference evidence="2 3" key="1">
    <citation type="journal article" date="2024" name="BMC Genomics">
        <title>De novo assembly and annotation of Popillia japonica's genome with initial clues to its potential as an invasive pest.</title>
        <authorList>
            <person name="Cucini C."/>
            <person name="Boschi S."/>
            <person name="Funari R."/>
            <person name="Cardaioli E."/>
            <person name="Iannotti N."/>
            <person name="Marturano G."/>
            <person name="Paoli F."/>
            <person name="Bruttini M."/>
            <person name="Carapelli A."/>
            <person name="Frati F."/>
            <person name="Nardi F."/>
        </authorList>
    </citation>
    <scope>NUCLEOTIDE SEQUENCE [LARGE SCALE GENOMIC DNA]</scope>
    <source>
        <strain evidence="2">DMR45628</strain>
    </source>
</reference>
<dbReference type="SUPFAM" id="SSF56219">
    <property type="entry name" value="DNase I-like"/>
    <property type="match status" value="1"/>
</dbReference>
<feature type="region of interest" description="Disordered" evidence="1">
    <location>
        <begin position="78"/>
        <end position="163"/>
    </location>
</feature>
<dbReference type="AlphaFoldDB" id="A0AAW1JVX9"/>
<keyword evidence="3" id="KW-1185">Reference proteome</keyword>
<feature type="compositionally biased region" description="Basic and acidic residues" evidence="1">
    <location>
        <begin position="152"/>
        <end position="163"/>
    </location>
</feature>
<comment type="caution">
    <text evidence="2">The sequence shown here is derived from an EMBL/GenBank/DDBJ whole genome shotgun (WGS) entry which is preliminary data.</text>
</comment>
<accession>A0AAW1JVX9</accession>
<protein>
    <submittedName>
        <fullName evidence="2">Uncharacterized protein</fullName>
    </submittedName>
</protein>
<proteinExistence type="predicted"/>